<evidence type="ECO:0000313" key="14">
    <source>
        <dbReference type="EMBL" id="CAK8691655.1"/>
    </source>
</evidence>
<evidence type="ECO:0000256" key="5">
    <source>
        <dbReference type="ARBA" id="ARBA00037027"/>
    </source>
</evidence>
<name>A0ABP0GIT6_CLALP</name>
<keyword evidence="3" id="KW-0274">FAD</keyword>
<dbReference type="Pfam" id="PF07992">
    <property type="entry name" value="Pyr_redox_2"/>
    <property type="match status" value="1"/>
</dbReference>
<evidence type="ECO:0000256" key="9">
    <source>
        <dbReference type="ARBA" id="ARBA00048412"/>
    </source>
</evidence>
<evidence type="ECO:0000256" key="1">
    <source>
        <dbReference type="ARBA" id="ARBA00006442"/>
    </source>
</evidence>
<organism evidence="14 15">
    <name type="scientific">Clavelina lepadiformis</name>
    <name type="common">Light-bulb sea squirt</name>
    <name type="synonym">Ascidia lepadiformis</name>
    <dbReference type="NCBI Taxonomy" id="159417"/>
    <lineage>
        <taxon>Eukaryota</taxon>
        <taxon>Metazoa</taxon>
        <taxon>Chordata</taxon>
        <taxon>Tunicata</taxon>
        <taxon>Ascidiacea</taxon>
        <taxon>Aplousobranchia</taxon>
        <taxon>Clavelinidae</taxon>
        <taxon>Clavelina</taxon>
    </lineage>
</organism>
<evidence type="ECO:0000256" key="4">
    <source>
        <dbReference type="ARBA" id="ARBA00023002"/>
    </source>
</evidence>
<accession>A0ABP0GIT6</accession>
<comment type="catalytic activity">
    <reaction evidence="12">
        <text>menaquinone-4 + NADH + H(+) = menaquinol-4 + NAD(+)</text>
        <dbReference type="Rhea" id="RHEA:74079"/>
        <dbReference type="ChEBI" id="CHEBI:15378"/>
        <dbReference type="ChEBI" id="CHEBI:57540"/>
        <dbReference type="ChEBI" id="CHEBI:57945"/>
        <dbReference type="ChEBI" id="CHEBI:78277"/>
        <dbReference type="ChEBI" id="CHEBI:193091"/>
    </reaction>
    <physiologicalReaction direction="left-to-right" evidence="12">
        <dbReference type="Rhea" id="RHEA:74080"/>
    </physiologicalReaction>
</comment>
<comment type="similarity">
    <text evidence="1">Belongs to the FAD-dependent oxidoreductase family.</text>
</comment>
<protein>
    <recommendedName>
        <fullName evidence="6">Ferroptosis suppressor protein 1</fullName>
    </recommendedName>
    <alternativeName>
        <fullName evidence="7">Apoptosis-inducing factor homologous mitochondrion-associated inducer of death</fullName>
    </alternativeName>
    <alternativeName>
        <fullName evidence="8">p53-responsive gene 3 protein</fullName>
    </alternativeName>
</protein>
<evidence type="ECO:0000256" key="6">
    <source>
        <dbReference type="ARBA" id="ARBA00040253"/>
    </source>
</evidence>
<keyword evidence="2" id="KW-0285">Flavoprotein</keyword>
<evidence type="ECO:0000256" key="12">
    <source>
        <dbReference type="ARBA" id="ARBA00049479"/>
    </source>
</evidence>
<keyword evidence="4" id="KW-0560">Oxidoreductase</keyword>
<proteinExistence type="inferred from homology"/>
<comment type="catalytic activity">
    <reaction evidence="9">
        <text>menadione + NADH + H(+) = menadiol + NAD(+)</text>
        <dbReference type="Rhea" id="RHEA:69695"/>
        <dbReference type="ChEBI" id="CHEBI:6746"/>
        <dbReference type="ChEBI" id="CHEBI:15378"/>
        <dbReference type="ChEBI" id="CHEBI:28869"/>
        <dbReference type="ChEBI" id="CHEBI:57540"/>
        <dbReference type="ChEBI" id="CHEBI:57945"/>
    </reaction>
    <physiologicalReaction direction="left-to-right" evidence="9">
        <dbReference type="Rhea" id="RHEA:69696"/>
    </physiologicalReaction>
</comment>
<sequence>MAKYLGIAAGAGIIVYGYRRIIDAGKKLSSDQRVVIVGGGYAGARLAKELNGRGDFTLIDPKDALHHNMAALRAAIEPGFAKKTFIPYEPSFGEHFKQGKVIAIDMKKQEVSLENDPTPIPYTQLILATGTSGPFPGKCRHDKPTSQLIQLYENYTNEIKAAKKVVIVGGGAVGVEMAGEIATDYPGQKEVTIVHNSDVAVSPKLVPKAQDMITEKFKIKKINMLYNEKVTNLSDLPINKQTEGLKVKLSSGKVIDADLVIPCFGLYVNSDAYKDALGGSMNERGQLKVNENLEVVGANNVFAIGDCNDYDEVKLASVSQTQGSHVYKNLINIARSKPLEAYKPDGFRMALPIGRDGGLTQSGTKVLGDFMAKFIKAKDVFVSMTWKEMGQKPPK</sequence>
<reference evidence="14 15" key="1">
    <citation type="submission" date="2024-02" db="EMBL/GenBank/DDBJ databases">
        <authorList>
            <person name="Daric V."/>
            <person name="Darras S."/>
        </authorList>
    </citation>
    <scope>NUCLEOTIDE SEQUENCE [LARGE SCALE GENOMIC DNA]</scope>
</reference>
<evidence type="ECO:0000256" key="10">
    <source>
        <dbReference type="ARBA" id="ARBA00049236"/>
    </source>
</evidence>
<evidence type="ECO:0000313" key="15">
    <source>
        <dbReference type="Proteomes" id="UP001642483"/>
    </source>
</evidence>
<dbReference type="EMBL" id="CAWYQH010000119">
    <property type="protein sequence ID" value="CAK8691655.1"/>
    <property type="molecule type" value="Genomic_DNA"/>
</dbReference>
<dbReference type="InterPro" id="IPR023753">
    <property type="entry name" value="FAD/NAD-binding_dom"/>
</dbReference>
<dbReference type="PANTHER" id="PTHR43735">
    <property type="entry name" value="APOPTOSIS-INDUCING FACTOR 1"/>
    <property type="match status" value="1"/>
</dbReference>
<dbReference type="InterPro" id="IPR036188">
    <property type="entry name" value="FAD/NAD-bd_sf"/>
</dbReference>
<dbReference type="Proteomes" id="UP001642483">
    <property type="component" value="Unassembled WGS sequence"/>
</dbReference>
<comment type="catalytic activity">
    <reaction evidence="10">
        <text>ubiquinone-10 + NADH + H(+) = ubiquinol-10 + NAD(+)</text>
        <dbReference type="Rhea" id="RHEA:61984"/>
        <dbReference type="ChEBI" id="CHEBI:15378"/>
        <dbReference type="ChEBI" id="CHEBI:46245"/>
        <dbReference type="ChEBI" id="CHEBI:57540"/>
        <dbReference type="ChEBI" id="CHEBI:57945"/>
        <dbReference type="ChEBI" id="CHEBI:64183"/>
    </reaction>
    <physiologicalReaction direction="left-to-right" evidence="10">
        <dbReference type="Rhea" id="RHEA:61985"/>
    </physiologicalReaction>
</comment>
<dbReference type="SUPFAM" id="SSF51905">
    <property type="entry name" value="FAD/NAD(P)-binding domain"/>
    <property type="match status" value="1"/>
</dbReference>
<dbReference type="PANTHER" id="PTHR43735:SF3">
    <property type="entry name" value="FERROPTOSIS SUPPRESSOR PROTEIN 1"/>
    <property type="match status" value="1"/>
</dbReference>
<keyword evidence="15" id="KW-1185">Reference proteome</keyword>
<evidence type="ECO:0000256" key="11">
    <source>
        <dbReference type="ARBA" id="ARBA00049275"/>
    </source>
</evidence>
<dbReference type="Gene3D" id="3.50.50.100">
    <property type="match status" value="1"/>
</dbReference>
<evidence type="ECO:0000256" key="8">
    <source>
        <dbReference type="ARBA" id="ARBA00042318"/>
    </source>
</evidence>
<gene>
    <name evidence="14" type="ORF">CVLEPA_LOCUS24418</name>
</gene>
<dbReference type="PRINTS" id="PR00469">
    <property type="entry name" value="PNDRDTASEII"/>
</dbReference>
<evidence type="ECO:0000259" key="13">
    <source>
        <dbReference type="Pfam" id="PF07992"/>
    </source>
</evidence>
<evidence type="ECO:0000256" key="7">
    <source>
        <dbReference type="ARBA" id="ARBA00041541"/>
    </source>
</evidence>
<comment type="catalytic activity">
    <reaction evidence="11">
        <text>phylloquinone + NADH + H(+) = phylloquinol + NAD(+)</text>
        <dbReference type="Rhea" id="RHEA:74075"/>
        <dbReference type="ChEBI" id="CHEBI:15378"/>
        <dbReference type="ChEBI" id="CHEBI:18067"/>
        <dbReference type="ChEBI" id="CHEBI:28433"/>
        <dbReference type="ChEBI" id="CHEBI:57540"/>
        <dbReference type="ChEBI" id="CHEBI:57945"/>
    </reaction>
    <physiologicalReaction direction="left-to-right" evidence="11">
        <dbReference type="Rhea" id="RHEA:74076"/>
    </physiologicalReaction>
</comment>
<feature type="domain" description="FAD/NAD(P)-binding" evidence="13">
    <location>
        <begin position="33"/>
        <end position="323"/>
    </location>
</feature>
<evidence type="ECO:0000256" key="2">
    <source>
        <dbReference type="ARBA" id="ARBA00022630"/>
    </source>
</evidence>
<dbReference type="PRINTS" id="PR00368">
    <property type="entry name" value="FADPNR"/>
</dbReference>
<evidence type="ECO:0000256" key="3">
    <source>
        <dbReference type="ARBA" id="ARBA00022827"/>
    </source>
</evidence>
<comment type="cofactor">
    <cofactor evidence="5">
        <name>6-hydroxy-FAD</name>
        <dbReference type="ChEBI" id="CHEBI:60470"/>
    </cofactor>
</comment>
<comment type="caution">
    <text evidence="14">The sequence shown here is derived from an EMBL/GenBank/DDBJ whole genome shotgun (WGS) entry which is preliminary data.</text>
</comment>